<dbReference type="EMBL" id="JBHSDJ010000081">
    <property type="protein sequence ID" value="MFC4247624.1"/>
    <property type="molecule type" value="Genomic_DNA"/>
</dbReference>
<dbReference type="Proteomes" id="UP001595821">
    <property type="component" value="Unassembled WGS sequence"/>
</dbReference>
<gene>
    <name evidence="2" type="ORF">ACFOZ7_11645</name>
</gene>
<dbReference type="RefSeq" id="WP_246976024.1">
    <property type="nucleotide sequence ID" value="NZ_CP095398.1"/>
</dbReference>
<proteinExistence type="predicted"/>
<name>A0ABD5NZW2_9EURY</name>
<evidence type="ECO:0000313" key="3">
    <source>
        <dbReference type="Proteomes" id="UP001595821"/>
    </source>
</evidence>
<dbReference type="AlphaFoldDB" id="A0ABD5NZW2"/>
<evidence type="ECO:0000256" key="1">
    <source>
        <dbReference type="SAM" id="MobiDB-lite"/>
    </source>
</evidence>
<reference evidence="2 3" key="1">
    <citation type="journal article" date="2014" name="Int. J. Syst. Evol. Microbiol.">
        <title>Complete genome sequence of Corynebacterium casei LMG S-19264T (=DSM 44701T), isolated from a smear-ripened cheese.</title>
        <authorList>
            <consortium name="US DOE Joint Genome Institute (JGI-PGF)"/>
            <person name="Walter F."/>
            <person name="Albersmeier A."/>
            <person name="Kalinowski J."/>
            <person name="Ruckert C."/>
        </authorList>
    </citation>
    <scope>NUCLEOTIDE SEQUENCE [LARGE SCALE GENOMIC DNA]</scope>
    <source>
        <strain evidence="2 3">IBRC-M 10912</strain>
    </source>
</reference>
<comment type="caution">
    <text evidence="2">The sequence shown here is derived from an EMBL/GenBank/DDBJ whole genome shotgun (WGS) entry which is preliminary data.</text>
</comment>
<evidence type="ECO:0000313" key="2">
    <source>
        <dbReference type="EMBL" id="MFC4247624.1"/>
    </source>
</evidence>
<organism evidence="2 3">
    <name type="scientific">Natribaculum luteum</name>
    <dbReference type="NCBI Taxonomy" id="1586232"/>
    <lineage>
        <taxon>Archaea</taxon>
        <taxon>Methanobacteriati</taxon>
        <taxon>Methanobacteriota</taxon>
        <taxon>Stenosarchaea group</taxon>
        <taxon>Halobacteria</taxon>
        <taxon>Halobacteriales</taxon>
        <taxon>Natrialbaceae</taxon>
        <taxon>Natribaculum</taxon>
    </lineage>
</organism>
<dbReference type="GeneID" id="71855915"/>
<accession>A0ABD5NZW2</accession>
<protein>
    <submittedName>
        <fullName evidence="2">Uncharacterized protein</fullName>
    </submittedName>
</protein>
<feature type="region of interest" description="Disordered" evidence="1">
    <location>
        <begin position="1"/>
        <end position="23"/>
    </location>
</feature>
<sequence length="51" mass="5911">MFDEKRLERRRRTVESSTHPQRAQVLVTLIGSISVEEEADPSGSRHDPYSR</sequence>